<comment type="subcellular location">
    <subcellularLocation>
        <location evidence="1">Membrane</location>
        <topology evidence="1">Multi-pass membrane protein</topology>
    </subcellularLocation>
</comment>
<feature type="domain" description="Heme-copper oxidase subunit III family profile" evidence="10">
    <location>
        <begin position="45"/>
        <end position="304"/>
    </location>
</feature>
<evidence type="ECO:0000256" key="1">
    <source>
        <dbReference type="ARBA" id="ARBA00004141"/>
    </source>
</evidence>
<geneLocation type="mitochondrion" evidence="11"/>
<keyword evidence="8 11" id="KW-0496">Mitochondrion</keyword>
<evidence type="ECO:0000256" key="3">
    <source>
        <dbReference type="ARBA" id="ARBA00015944"/>
    </source>
</evidence>
<feature type="transmembrane region" description="Helical" evidence="9">
    <location>
        <begin position="126"/>
        <end position="149"/>
    </location>
</feature>
<evidence type="ECO:0000256" key="8">
    <source>
        <dbReference type="RuleBase" id="RU003375"/>
    </source>
</evidence>
<proteinExistence type="inferred from homology"/>
<dbReference type="GO" id="GO:0006123">
    <property type="term" value="P:mitochondrial electron transport, cytochrome c to oxygen"/>
    <property type="evidence" value="ECO:0007669"/>
    <property type="project" value="UniProtKB-ARBA"/>
</dbReference>
<organism evidence="11">
    <name type="scientific">Phytophthora andina</name>
    <dbReference type="NCBI Taxonomy" id="283009"/>
    <lineage>
        <taxon>Eukaryota</taxon>
        <taxon>Sar</taxon>
        <taxon>Stramenopiles</taxon>
        <taxon>Oomycota</taxon>
        <taxon>Peronosporomycetes</taxon>
        <taxon>Peronosporales</taxon>
        <taxon>Peronosporaceae</taxon>
        <taxon>Phytophthora</taxon>
    </lineage>
</organism>
<comment type="similarity">
    <text evidence="2 8">Belongs to the cytochrome c oxidase subunit 3 family.</text>
</comment>
<dbReference type="GO" id="GO:0005739">
    <property type="term" value="C:mitochondrion"/>
    <property type="evidence" value="ECO:0007669"/>
    <property type="project" value="TreeGrafter"/>
</dbReference>
<dbReference type="InterPro" id="IPR035973">
    <property type="entry name" value="Cyt_c_oxidase_su3-like_sf"/>
</dbReference>
<evidence type="ECO:0000256" key="4">
    <source>
        <dbReference type="ARBA" id="ARBA00022692"/>
    </source>
</evidence>
<dbReference type="PANTHER" id="PTHR11403:SF7">
    <property type="entry name" value="CYTOCHROME C OXIDASE SUBUNIT 3"/>
    <property type="match status" value="1"/>
</dbReference>
<reference evidence="11" key="1">
    <citation type="journal article" date="2015" name="Curr. Genet.">
        <title>Mitochondrial genome sequences reveal evolutionary relationships of the Phytophthora 1c clade species.</title>
        <authorList>
            <person name="Lassiter E.S."/>
            <person name="Russ C."/>
            <person name="Nusbaum C."/>
            <person name="Zeng Q."/>
            <person name="Saville A.C."/>
            <person name="Olarte R.A."/>
            <person name="Carbone I."/>
            <person name="Hu C.H."/>
            <person name="Seguin-Orlando A."/>
            <person name="Samaniego J.A."/>
            <person name="Thorne J.L."/>
            <person name="Ristaino J.B."/>
        </authorList>
    </citation>
    <scope>NUCLEOTIDE SEQUENCE</scope>
    <source>
        <strain evidence="11">EC 3394</strain>
    </source>
</reference>
<feature type="transmembrane region" description="Helical" evidence="9">
    <location>
        <begin position="202"/>
        <end position="222"/>
    </location>
</feature>
<gene>
    <name evidence="11" type="primary">cox3</name>
</gene>
<dbReference type="EMBL" id="KJ408269">
    <property type="protein sequence ID" value="AHW51441.1"/>
    <property type="molecule type" value="Genomic_DNA"/>
</dbReference>
<dbReference type="GO" id="GO:0031090">
    <property type="term" value="C:organelle membrane"/>
    <property type="evidence" value="ECO:0007669"/>
    <property type="project" value="UniProtKB-ARBA"/>
</dbReference>
<dbReference type="InterPro" id="IPR013833">
    <property type="entry name" value="Cyt_c_oxidase_su3_a-hlx"/>
</dbReference>
<dbReference type="PROSITE" id="PS50253">
    <property type="entry name" value="COX3"/>
    <property type="match status" value="1"/>
</dbReference>
<evidence type="ECO:0000256" key="2">
    <source>
        <dbReference type="ARBA" id="ARBA00010581"/>
    </source>
</evidence>
<protein>
    <recommendedName>
        <fullName evidence="3 8">Cytochrome c oxidase subunit 3</fullName>
    </recommendedName>
</protein>
<sequence>MKNYYYINKKNLQIETTTTNDSNINKFQNDLKFLKEITQNTQNTQNHPYHLVDPSPWPFVISFGLFFLTFGGAMYLHGYIGSNFLTLTGFLMVILTMYTWFRDIVREAVYEGQHTKQVQLGLRNGMLLFIFSELLFFISFFWAFFHSALAPTPEIGSLWPPLGIETVNAWGIPLLNTIILLSSGATITWAHHSIVFGDRKNAILSLIITILLAFFFSLIQAYEYIESTFSISDSIYGTTFFLLTGFHGIHVIVGTIFIIVSTLRLINHHFTKQHHFGFEAAAWYWHFVDVVWLFLFVAVYWWGGN</sequence>
<keyword evidence="4 8" id="KW-0812">Transmembrane</keyword>
<dbReference type="GO" id="GO:0004129">
    <property type="term" value="F:cytochrome-c oxidase activity"/>
    <property type="evidence" value="ECO:0007669"/>
    <property type="project" value="InterPro"/>
</dbReference>
<comment type="function">
    <text evidence="8">Component of the cytochrome c oxidase, the last enzyme in the mitochondrial electron transport chain which drives oxidative phosphorylation. The respiratory chain contains 3 multisubunit complexes succinate dehydrogenase (complex II, CII), ubiquinol-cytochrome c oxidoreductase (cytochrome b-c1 complex, complex III, CIII) and cytochrome c oxidase (complex IV, CIV), that cooperate to transfer electrons derived from NADH and succinate to molecular oxygen, creating an electrochemical gradient over the inner membrane that drives transmembrane transport and the ATP synthase. Cytochrome c oxidase is the component of the respiratory chain that catalyzes the reduction of oxygen to water. Electrons originating from reduced cytochrome c in the intermembrane space (IMS) are transferred via the dinuclear copper A center (CU(A)) of subunit 2 and heme A of subunit 1 to the active site in subunit 1, a binuclear center (BNC) formed by heme A3 and copper B (CU(B)). The BNC reduces molecular oxygen to 2 water molecules using 4 electrons from cytochrome c in the IMS and 4 protons from the mitochondrial matrix.</text>
</comment>
<dbReference type="FunFam" id="1.20.120.80:FF:000002">
    <property type="entry name" value="Cytochrome c oxidase subunit 3"/>
    <property type="match status" value="1"/>
</dbReference>
<dbReference type="GO" id="GO:0045277">
    <property type="term" value="C:respiratory chain complex IV"/>
    <property type="evidence" value="ECO:0007669"/>
    <property type="project" value="UniProtKB-ARBA"/>
</dbReference>
<dbReference type="InterPro" id="IPR024791">
    <property type="entry name" value="Cyt_c/ubiquinol_Oxase_su3"/>
</dbReference>
<dbReference type="PANTHER" id="PTHR11403">
    <property type="entry name" value="CYTOCHROME C OXIDASE SUBUNIT III"/>
    <property type="match status" value="1"/>
</dbReference>
<feature type="transmembrane region" description="Helical" evidence="9">
    <location>
        <begin position="84"/>
        <end position="105"/>
    </location>
</feature>
<evidence type="ECO:0000313" key="11">
    <source>
        <dbReference type="EMBL" id="AHW51441.1"/>
    </source>
</evidence>
<evidence type="ECO:0000256" key="9">
    <source>
        <dbReference type="SAM" id="Phobius"/>
    </source>
</evidence>
<evidence type="ECO:0000256" key="5">
    <source>
        <dbReference type="ARBA" id="ARBA00022967"/>
    </source>
</evidence>
<dbReference type="AlphaFoldDB" id="A0A0E3DAK0"/>
<feature type="transmembrane region" description="Helical" evidence="9">
    <location>
        <begin position="57"/>
        <end position="78"/>
    </location>
</feature>
<evidence type="ECO:0000256" key="7">
    <source>
        <dbReference type="ARBA" id="ARBA00023136"/>
    </source>
</evidence>
<evidence type="ECO:0000256" key="6">
    <source>
        <dbReference type="ARBA" id="ARBA00022989"/>
    </source>
</evidence>
<dbReference type="SUPFAM" id="SSF81452">
    <property type="entry name" value="Cytochrome c oxidase subunit III-like"/>
    <property type="match status" value="1"/>
</dbReference>
<feature type="transmembrane region" description="Helical" evidence="9">
    <location>
        <begin position="234"/>
        <end position="260"/>
    </location>
</feature>
<keyword evidence="5" id="KW-1278">Translocase</keyword>
<dbReference type="CDD" id="cd01665">
    <property type="entry name" value="Cyt_c_Oxidase_III"/>
    <property type="match status" value="1"/>
</dbReference>
<name>A0A0E3DAK0_9STRA</name>
<evidence type="ECO:0000259" key="10">
    <source>
        <dbReference type="PROSITE" id="PS50253"/>
    </source>
</evidence>
<keyword evidence="7 9" id="KW-0472">Membrane</keyword>
<dbReference type="Pfam" id="PF00510">
    <property type="entry name" value="COX3"/>
    <property type="match status" value="1"/>
</dbReference>
<dbReference type="InterPro" id="IPR033945">
    <property type="entry name" value="Cyt_c_oxase_su3_dom"/>
</dbReference>
<accession>A0A0E3DAK0</accession>
<feature type="transmembrane region" description="Helical" evidence="9">
    <location>
        <begin position="169"/>
        <end position="190"/>
    </location>
</feature>
<dbReference type="Gene3D" id="1.20.120.80">
    <property type="entry name" value="Cytochrome c oxidase, subunit III, four-helix bundle"/>
    <property type="match status" value="1"/>
</dbReference>
<dbReference type="InterPro" id="IPR000298">
    <property type="entry name" value="Cyt_c_oxidase-like_su3"/>
</dbReference>
<dbReference type="Gene3D" id="1.10.287.70">
    <property type="match status" value="1"/>
</dbReference>
<dbReference type="GO" id="GO:0031967">
    <property type="term" value="C:organelle envelope"/>
    <property type="evidence" value="ECO:0007669"/>
    <property type="project" value="UniProtKB-ARBA"/>
</dbReference>
<keyword evidence="6 9" id="KW-1133">Transmembrane helix</keyword>
<feature type="transmembrane region" description="Helical" evidence="9">
    <location>
        <begin position="281"/>
        <end position="302"/>
    </location>
</feature>
<dbReference type="FunFam" id="1.10.287.70:FF:000082">
    <property type="entry name" value="Cytochrome c oxidase subunit 3"/>
    <property type="match status" value="1"/>
</dbReference>